<feature type="transmembrane region" description="Helical" evidence="2">
    <location>
        <begin position="33"/>
        <end position="53"/>
    </location>
</feature>
<dbReference type="InterPro" id="IPR051532">
    <property type="entry name" value="Ester_Hydrolysis_Enzymes"/>
</dbReference>
<dbReference type="Proteomes" id="UP000002007">
    <property type="component" value="Chromosome"/>
</dbReference>
<protein>
    <recommendedName>
        <fullName evidence="3">SGNH hydrolase-type esterase domain-containing protein</fullName>
    </recommendedName>
</protein>
<name>A9WQ20_RENSM</name>
<evidence type="ECO:0000256" key="1">
    <source>
        <dbReference type="SAM" id="MobiDB-lite"/>
    </source>
</evidence>
<keyword evidence="2" id="KW-0812">Transmembrane</keyword>
<dbReference type="SUPFAM" id="SSF52266">
    <property type="entry name" value="SGNH hydrolase"/>
    <property type="match status" value="1"/>
</dbReference>
<accession>A9WQ20</accession>
<gene>
    <name evidence="4" type="ordered locus">RSal33209_0699</name>
</gene>
<dbReference type="STRING" id="288705.RSal33209_0699"/>
<dbReference type="Pfam" id="PF13472">
    <property type="entry name" value="Lipase_GDSL_2"/>
    <property type="match status" value="1"/>
</dbReference>
<dbReference type="HOGENOM" id="CLU_050180_0_1_11"/>
<dbReference type="EMBL" id="CP000910">
    <property type="protein sequence ID" value="ABY22446.1"/>
    <property type="molecule type" value="Genomic_DNA"/>
</dbReference>
<dbReference type="PANTHER" id="PTHR30383:SF5">
    <property type="entry name" value="SGNH HYDROLASE-TYPE ESTERASE DOMAIN-CONTAINING PROTEIN"/>
    <property type="match status" value="1"/>
</dbReference>
<feature type="region of interest" description="Disordered" evidence="1">
    <location>
        <begin position="1"/>
        <end position="23"/>
    </location>
</feature>
<evidence type="ECO:0000259" key="3">
    <source>
        <dbReference type="Pfam" id="PF13472"/>
    </source>
</evidence>
<evidence type="ECO:0000256" key="2">
    <source>
        <dbReference type="SAM" id="Phobius"/>
    </source>
</evidence>
<dbReference type="AlphaFoldDB" id="A9WQ20"/>
<dbReference type="Gene3D" id="3.40.50.1110">
    <property type="entry name" value="SGNH hydrolase"/>
    <property type="match status" value="1"/>
</dbReference>
<sequence>MKARYTDTVSSTKPQVPPGASIGQPQVGRTLRIGIVVVAGSATVTAAAAAYLFKAQGRLARRRIGKPLGEIALDADKTYKKKLCNPVKLLVLGDSIAAGLGAERSKDTLGARIARGLAKQSGRAVSLRTAAVVGSESSALHDQLTSLPKTYRPDLAVAVVGGNDVTHMISPAQATPHLSETIAKLQALGAKVVVGTCPDLGTLRPAPQPLRSVVQVASKRMAAAQAQVARRAGVKYVMLGRLVGPLFRDHPEEMFAVDRFHPSGTGYRRTAKFLVPVLLKELGIAPIE</sequence>
<dbReference type="InterPro" id="IPR036514">
    <property type="entry name" value="SGNH_hydro_sf"/>
</dbReference>
<evidence type="ECO:0000313" key="4">
    <source>
        <dbReference type="EMBL" id="ABY22446.1"/>
    </source>
</evidence>
<dbReference type="eggNOG" id="COG2755">
    <property type="taxonomic scope" value="Bacteria"/>
</dbReference>
<evidence type="ECO:0000313" key="5">
    <source>
        <dbReference type="Proteomes" id="UP000002007"/>
    </source>
</evidence>
<dbReference type="InterPro" id="IPR013830">
    <property type="entry name" value="SGNH_hydro"/>
</dbReference>
<keyword evidence="5" id="KW-1185">Reference proteome</keyword>
<dbReference type="KEGG" id="rsa:RSal33209_0699"/>
<feature type="domain" description="SGNH hydrolase-type esterase" evidence="3">
    <location>
        <begin position="91"/>
        <end position="269"/>
    </location>
</feature>
<keyword evidence="2" id="KW-1133">Transmembrane helix</keyword>
<dbReference type="GO" id="GO:0004622">
    <property type="term" value="F:phosphatidylcholine lysophospholipase activity"/>
    <property type="evidence" value="ECO:0007669"/>
    <property type="project" value="TreeGrafter"/>
</dbReference>
<organism evidence="4 5">
    <name type="scientific">Renibacterium salmoninarum (strain ATCC 33209 / DSM 20767 / JCM 11484 / NBRC 15589 / NCIMB 2235)</name>
    <dbReference type="NCBI Taxonomy" id="288705"/>
    <lineage>
        <taxon>Bacteria</taxon>
        <taxon>Bacillati</taxon>
        <taxon>Actinomycetota</taxon>
        <taxon>Actinomycetes</taxon>
        <taxon>Micrococcales</taxon>
        <taxon>Micrococcaceae</taxon>
        <taxon>Renibacterium</taxon>
    </lineage>
</organism>
<proteinExistence type="predicted"/>
<dbReference type="CDD" id="cd01836">
    <property type="entry name" value="FeeA_FeeB_like"/>
    <property type="match status" value="1"/>
</dbReference>
<dbReference type="PANTHER" id="PTHR30383">
    <property type="entry name" value="THIOESTERASE 1/PROTEASE 1/LYSOPHOSPHOLIPASE L1"/>
    <property type="match status" value="1"/>
</dbReference>
<reference evidence="5" key="1">
    <citation type="journal article" date="2008" name="J. Bacteriol.">
        <title>Genome sequence of the fish pathogen Renibacterium salmoninarum suggests reductive evolution away from an environmental Arthrobacter ancestor.</title>
        <authorList>
            <person name="Wiens G.D."/>
            <person name="Rockey D.D."/>
            <person name="Wu Z."/>
            <person name="Chang J."/>
            <person name="Levy R."/>
            <person name="Crane S."/>
            <person name="Chen D.S."/>
            <person name="Capri G.R."/>
            <person name="Burnett J.R."/>
            <person name="Sudheesh P.S."/>
            <person name="Schipma M.J."/>
            <person name="Burd H."/>
            <person name="Bhattacharyya A."/>
            <person name="Rhodes L.D."/>
            <person name="Kaul R."/>
            <person name="Strom M.S."/>
        </authorList>
    </citation>
    <scope>NUCLEOTIDE SEQUENCE [LARGE SCALE GENOMIC DNA]</scope>
    <source>
        <strain evidence="5">ATCC 33209 / DSM 20767 / JCM 11484 / NBRC 15589 / NCIMB 2235</strain>
    </source>
</reference>
<keyword evidence="2" id="KW-0472">Membrane</keyword>